<dbReference type="NCBIfam" id="TIGR04057">
    <property type="entry name" value="SusC_RagA_signa"/>
    <property type="match status" value="1"/>
</dbReference>
<dbReference type="InterPro" id="IPR023996">
    <property type="entry name" value="TonB-dep_OMP_SusC/RagA"/>
</dbReference>
<dbReference type="GO" id="GO:0009279">
    <property type="term" value="C:cell outer membrane"/>
    <property type="evidence" value="ECO:0007669"/>
    <property type="project" value="UniProtKB-SubCell"/>
</dbReference>
<evidence type="ECO:0000256" key="4">
    <source>
        <dbReference type="ARBA" id="ARBA00022692"/>
    </source>
</evidence>
<sequence>MYKTTRYIPIFCLLLLPLLLEASAATNWQSAGQNNIRQNISITGKVTDEMGVPISGVSVKVKGTTTVVLTNNAGVYKITVPAASATLVFSFVGFFTQERSVGNRKEIDVKLKEELGNLNEVVVIGYGSVKQKDLTGAVGQVNMKDLEKAPVASFDQALAGRLAGVQVSSNDGQPGAEGINIVIRGSGSLTQSASPLYVVDGFPIENFNAGSLNINDIESINVLKDASSTSIYGSRGANGVVVIETKKGKIGKPVISYNGSYGFQKIPKTVDVMNGYEFVKYQIERGNGVDYLTNGRTLDSYSNAPIINWQDKVFRTGTTNIQSLAIRGGSKQTRYSVSASLFDGKAVVLNSGNKRYQGSLSLIQEVNKKINLGVSINYSHNSRNGMPVATAGGSAATAYLLFSAWGYRPLTGDPNYTLDDLQNGTVDTDVNPAADFRVNPVVSATNQYTKGFNTNVLTNVYATYEIVRNLTLKVTGGLNNTNVKSEAFSNSKTILGNNSNPGNVRGQFGSKNYSDLNIWSNENTLTYKTTIEKNHKIDFVGGFSMQGTSLTGGGFTSIKVPNEELGINGLSQGTPQIVTSPASSSAIASFLFRTNYSYKSKYLFTAAYRSDGSSKFSPKNRWGYFPSGAIAWRMSSEPFMKNLKFVSDAKLRISYGETGNNRIPDFAYLPFLTPTNNAAYSFKDGIPTQGVVISGLGNADLKWETTAQADIGYDLSLFKGRLTLTADVYRKTTRDLLLNADMPYYSGYSTVYENVGKLQNQGLEITINSVNINSGKFKWESNFNISFNRNKVLALTRADQPMYSTIVWEGPYASSNLYKTEVGKPAGNFYGFLWDGNYQLDDFDVSQAGAYTLKADVPANGNSRASIKPGDIKYKDINGDGNVTLDDQTVFGSGLPKHTGGFTNNFSYKGFNLNVFLQWSYGNDVFNASRLIFEGTSYVNLNQYKTYENRWTIDNPNNMYYRTGGGGPSGRYSSRVIEDGSYLRLKTVSLGYSIPAKYLKRINFSTLSFSVTAQNLSTFTKYSGMDPEVSVRNSVLTPGFDYSAYPQARTIVLGITSNF</sequence>
<proteinExistence type="inferred from homology"/>
<gene>
    <name evidence="10" type="ORF">FBD94_00905</name>
</gene>
<dbReference type="Pfam" id="PF07715">
    <property type="entry name" value="Plug"/>
    <property type="match status" value="1"/>
</dbReference>
<comment type="subcellular location">
    <subcellularLocation>
        <location evidence="1 7">Cell outer membrane</location>
        <topology evidence="1 7">Multi-pass membrane protein</topology>
    </subcellularLocation>
</comment>
<evidence type="ECO:0000256" key="1">
    <source>
        <dbReference type="ARBA" id="ARBA00004571"/>
    </source>
</evidence>
<dbReference type="InterPro" id="IPR008969">
    <property type="entry name" value="CarboxyPept-like_regulatory"/>
</dbReference>
<evidence type="ECO:0000259" key="9">
    <source>
        <dbReference type="Pfam" id="PF07715"/>
    </source>
</evidence>
<evidence type="ECO:0000256" key="8">
    <source>
        <dbReference type="SAM" id="SignalP"/>
    </source>
</evidence>
<feature type="domain" description="TonB-dependent receptor plug" evidence="9">
    <location>
        <begin position="131"/>
        <end position="240"/>
    </location>
</feature>
<dbReference type="Gene3D" id="2.170.130.10">
    <property type="entry name" value="TonB-dependent receptor, plug domain"/>
    <property type="match status" value="1"/>
</dbReference>
<dbReference type="Gene3D" id="2.40.170.20">
    <property type="entry name" value="TonB-dependent receptor, beta-barrel domain"/>
    <property type="match status" value="1"/>
</dbReference>
<feature type="signal peptide" evidence="8">
    <location>
        <begin position="1"/>
        <end position="24"/>
    </location>
</feature>
<evidence type="ECO:0000313" key="10">
    <source>
        <dbReference type="EMBL" id="TKC65148.1"/>
    </source>
</evidence>
<keyword evidence="8" id="KW-0732">Signal</keyword>
<dbReference type="NCBIfam" id="TIGR04056">
    <property type="entry name" value="OMP_RagA_SusC"/>
    <property type="match status" value="1"/>
</dbReference>
<protein>
    <submittedName>
        <fullName evidence="10">TonB-dependent receptor</fullName>
    </submittedName>
</protein>
<evidence type="ECO:0000256" key="6">
    <source>
        <dbReference type="ARBA" id="ARBA00023237"/>
    </source>
</evidence>
<dbReference type="FunFam" id="2.170.130.10:FF:000008">
    <property type="entry name" value="SusC/RagA family TonB-linked outer membrane protein"/>
    <property type="match status" value="1"/>
</dbReference>
<dbReference type="SUPFAM" id="SSF56935">
    <property type="entry name" value="Porins"/>
    <property type="match status" value="1"/>
</dbReference>
<dbReference type="EMBL" id="SWDX01000001">
    <property type="protein sequence ID" value="TKC65148.1"/>
    <property type="molecule type" value="Genomic_DNA"/>
</dbReference>
<organism evidence="10 11">
    <name type="scientific">Pedobacter hiemivivus</name>
    <dbReference type="NCBI Taxonomy" id="2530454"/>
    <lineage>
        <taxon>Bacteria</taxon>
        <taxon>Pseudomonadati</taxon>
        <taxon>Bacteroidota</taxon>
        <taxon>Sphingobacteriia</taxon>
        <taxon>Sphingobacteriales</taxon>
        <taxon>Sphingobacteriaceae</taxon>
        <taxon>Pedobacter</taxon>
    </lineage>
</organism>
<dbReference type="PROSITE" id="PS52016">
    <property type="entry name" value="TONB_DEPENDENT_REC_3"/>
    <property type="match status" value="1"/>
</dbReference>
<dbReference type="InterPro" id="IPR012910">
    <property type="entry name" value="Plug_dom"/>
</dbReference>
<keyword evidence="6 7" id="KW-0998">Cell outer membrane</keyword>
<comment type="caution">
    <text evidence="10">The sequence shown here is derived from an EMBL/GenBank/DDBJ whole genome shotgun (WGS) entry which is preliminary data.</text>
</comment>
<feature type="chain" id="PRO_5020772114" evidence="8">
    <location>
        <begin position="25"/>
        <end position="1059"/>
    </location>
</feature>
<dbReference type="Proteomes" id="UP000309594">
    <property type="component" value="Unassembled WGS sequence"/>
</dbReference>
<reference evidence="10 11" key="1">
    <citation type="submission" date="2019-04" db="EMBL/GenBank/DDBJ databases">
        <title>Pedobacter sp. RP-1-16 sp. nov., isolated from Arctic soil.</title>
        <authorList>
            <person name="Dahal R.H."/>
            <person name="Kim D.-U."/>
        </authorList>
    </citation>
    <scope>NUCLEOTIDE SEQUENCE [LARGE SCALE GENOMIC DNA]</scope>
    <source>
        <strain evidence="10 11">RP-1-16</strain>
    </source>
</reference>
<dbReference type="Pfam" id="PF13715">
    <property type="entry name" value="CarbopepD_reg_2"/>
    <property type="match status" value="1"/>
</dbReference>
<evidence type="ECO:0000256" key="2">
    <source>
        <dbReference type="ARBA" id="ARBA00022448"/>
    </source>
</evidence>
<dbReference type="RefSeq" id="WP_136878760.1">
    <property type="nucleotide sequence ID" value="NZ_SWDX01000001.1"/>
</dbReference>
<keyword evidence="2 7" id="KW-0813">Transport</keyword>
<keyword evidence="10" id="KW-0675">Receptor</keyword>
<name>A0A4U1GLL6_9SPHI</name>
<dbReference type="Gene3D" id="2.60.40.1120">
    <property type="entry name" value="Carboxypeptidase-like, regulatory domain"/>
    <property type="match status" value="1"/>
</dbReference>
<keyword evidence="4 7" id="KW-0812">Transmembrane</keyword>
<dbReference type="InterPro" id="IPR037066">
    <property type="entry name" value="Plug_dom_sf"/>
</dbReference>
<evidence type="ECO:0000256" key="5">
    <source>
        <dbReference type="ARBA" id="ARBA00023136"/>
    </source>
</evidence>
<dbReference type="SUPFAM" id="SSF49464">
    <property type="entry name" value="Carboxypeptidase regulatory domain-like"/>
    <property type="match status" value="1"/>
</dbReference>
<dbReference type="InterPro" id="IPR036942">
    <property type="entry name" value="Beta-barrel_TonB_sf"/>
</dbReference>
<evidence type="ECO:0000313" key="11">
    <source>
        <dbReference type="Proteomes" id="UP000309594"/>
    </source>
</evidence>
<dbReference type="AlphaFoldDB" id="A0A4U1GLL6"/>
<dbReference type="InterPro" id="IPR023997">
    <property type="entry name" value="TonB-dep_OMP_SusC/RagA_CS"/>
</dbReference>
<evidence type="ECO:0000256" key="3">
    <source>
        <dbReference type="ARBA" id="ARBA00022452"/>
    </source>
</evidence>
<keyword evidence="5 7" id="KW-0472">Membrane</keyword>
<evidence type="ECO:0000256" key="7">
    <source>
        <dbReference type="PROSITE-ProRule" id="PRU01360"/>
    </source>
</evidence>
<accession>A0A4U1GLL6</accession>
<keyword evidence="3 7" id="KW-1134">Transmembrane beta strand</keyword>
<comment type="similarity">
    <text evidence="7">Belongs to the TonB-dependent receptor family.</text>
</comment>
<dbReference type="InterPro" id="IPR039426">
    <property type="entry name" value="TonB-dep_rcpt-like"/>
</dbReference>